<protein>
    <recommendedName>
        <fullName evidence="5">Tetratricopeptide repeat protein</fullName>
    </recommendedName>
</protein>
<organism evidence="3 4">
    <name type="scientific">Ravibacter arvi</name>
    <dbReference type="NCBI Taxonomy" id="2051041"/>
    <lineage>
        <taxon>Bacteria</taxon>
        <taxon>Pseudomonadati</taxon>
        <taxon>Bacteroidota</taxon>
        <taxon>Cytophagia</taxon>
        <taxon>Cytophagales</taxon>
        <taxon>Spirosomataceae</taxon>
        <taxon>Ravibacter</taxon>
    </lineage>
</organism>
<keyword evidence="4" id="KW-1185">Reference proteome</keyword>
<dbReference type="SUPFAM" id="SSF48452">
    <property type="entry name" value="TPR-like"/>
    <property type="match status" value="1"/>
</dbReference>
<dbReference type="Pfam" id="PF13181">
    <property type="entry name" value="TPR_8"/>
    <property type="match status" value="2"/>
</dbReference>
<evidence type="ECO:0000313" key="3">
    <source>
        <dbReference type="EMBL" id="GAA4446132.1"/>
    </source>
</evidence>
<gene>
    <name evidence="3" type="ORF">GCM10023091_38740</name>
</gene>
<dbReference type="Gene3D" id="1.25.40.10">
    <property type="entry name" value="Tetratricopeptide repeat domain"/>
    <property type="match status" value="3"/>
</dbReference>
<dbReference type="SMART" id="SM00028">
    <property type="entry name" value="TPR"/>
    <property type="match status" value="5"/>
</dbReference>
<name>A0ABP8MC11_9BACT</name>
<evidence type="ECO:0008006" key="5">
    <source>
        <dbReference type="Google" id="ProtNLM"/>
    </source>
</evidence>
<proteinExistence type="predicted"/>
<dbReference type="InterPro" id="IPR011990">
    <property type="entry name" value="TPR-like_helical_dom_sf"/>
</dbReference>
<reference evidence="4" key="1">
    <citation type="journal article" date="2019" name="Int. J. Syst. Evol. Microbiol.">
        <title>The Global Catalogue of Microorganisms (GCM) 10K type strain sequencing project: providing services to taxonomists for standard genome sequencing and annotation.</title>
        <authorList>
            <consortium name="The Broad Institute Genomics Platform"/>
            <consortium name="The Broad Institute Genome Sequencing Center for Infectious Disease"/>
            <person name="Wu L."/>
            <person name="Ma J."/>
        </authorList>
    </citation>
    <scope>NUCLEOTIDE SEQUENCE [LARGE SCALE GENOMIC DNA]</scope>
    <source>
        <strain evidence="4">JCM 31920</strain>
    </source>
</reference>
<accession>A0ABP8MC11</accession>
<evidence type="ECO:0000256" key="2">
    <source>
        <dbReference type="SAM" id="MobiDB-lite"/>
    </source>
</evidence>
<dbReference type="RefSeq" id="WP_345032261.1">
    <property type="nucleotide sequence ID" value="NZ_BAABEY010000036.1"/>
</dbReference>
<feature type="region of interest" description="Disordered" evidence="2">
    <location>
        <begin position="475"/>
        <end position="494"/>
    </location>
</feature>
<feature type="repeat" description="TPR" evidence="1">
    <location>
        <begin position="285"/>
        <end position="318"/>
    </location>
</feature>
<dbReference type="Pfam" id="PF13174">
    <property type="entry name" value="TPR_6"/>
    <property type="match status" value="1"/>
</dbReference>
<sequence length="721" mass="81517">MAILFGLLFHSCSQYSQKPASVAFHNFSANYNAYFIAKANLDSAELGIAATYKENPNLLLPILTPFDSIQAKQFSKNLDQAIKNASIIAEKHQNSKWLDNSYTILGKARIYLGQLDDGIEALRYVLAKSTEDVDKNEALTFLMRTYVERKEFGNALNVSEYLRQQPLSTGATVDFYLTKAYLHQKSEEYLTSVAILEETLPLIGKSPRKARLHYIAGQLYDRLGKPALANTHYARVPKNKPHYDLTFFAKMNSLQNQSLLNPTAPIEEIGFRKMLRDRKNTDLKDKIYFTMGKIAEQKGEFREALDYFGKSVRASTAATDQVPYTYLEMARIYTDKLAQFEPAKAYFDSAMSLIPQNNPAFQQLTDRKKMLDQFVAYLTIIHAEDTLQQLARLSPEALNDRLDEAITQRQAAQKLAYEKEQAAMAAMARQDANASASPFSGPRWELYDPSRVSQGKTDFSRKWGNRTLEDNWRRKTKSGNQVARAGETAADSTGSDLAATATETAFKEMVKGSEEWVAQRESMLLSIPRSDSAMAASHKRKENALFDLGKMYWNNLKEPANAVKTLNRLMDEYPKTEHRQEAYYILCLALPADDPAKQSWKDKLVAEFPNSTYVRLLSSGPAAAPDSPAETVYERIYSHYTSGRLDEGLKELDDALIQYRDHAGIDRFALLRVFMVGKTKGSAAYKEAILDFMKVYPESEYIPRTKEMLSVVEQAALLPNN</sequence>
<dbReference type="InterPro" id="IPR019734">
    <property type="entry name" value="TPR_rpt"/>
</dbReference>
<dbReference type="EMBL" id="BAABEY010000036">
    <property type="protein sequence ID" value="GAA4446132.1"/>
    <property type="molecule type" value="Genomic_DNA"/>
</dbReference>
<evidence type="ECO:0000256" key="1">
    <source>
        <dbReference type="PROSITE-ProRule" id="PRU00339"/>
    </source>
</evidence>
<keyword evidence="1" id="KW-0802">TPR repeat</keyword>
<comment type="caution">
    <text evidence="3">The sequence shown here is derived from an EMBL/GenBank/DDBJ whole genome shotgun (WGS) entry which is preliminary data.</text>
</comment>
<dbReference type="Proteomes" id="UP001501508">
    <property type="component" value="Unassembled WGS sequence"/>
</dbReference>
<evidence type="ECO:0000313" key="4">
    <source>
        <dbReference type="Proteomes" id="UP001501508"/>
    </source>
</evidence>
<dbReference type="PROSITE" id="PS50005">
    <property type="entry name" value="TPR"/>
    <property type="match status" value="1"/>
</dbReference>